<feature type="domain" description="OmpA-like" evidence="12">
    <location>
        <begin position="259"/>
        <end position="376"/>
    </location>
</feature>
<evidence type="ECO:0000256" key="5">
    <source>
        <dbReference type="ARBA" id="ARBA00022729"/>
    </source>
</evidence>
<dbReference type="EMBL" id="JBDYKN010000008">
    <property type="protein sequence ID" value="MEP7729858.1"/>
    <property type="molecule type" value="Genomic_DNA"/>
</dbReference>
<dbReference type="InterPro" id="IPR011250">
    <property type="entry name" value="OMP/PagP_B-barrel"/>
</dbReference>
<keyword evidence="2" id="KW-0813">Transport</keyword>
<keyword evidence="8 10" id="KW-0472">Membrane</keyword>
<evidence type="ECO:0000313" key="13">
    <source>
        <dbReference type="EMBL" id="MEP7729858.1"/>
    </source>
</evidence>
<dbReference type="InterPro" id="IPR006664">
    <property type="entry name" value="OMP_bac"/>
</dbReference>
<evidence type="ECO:0000256" key="11">
    <source>
        <dbReference type="SAM" id="SignalP"/>
    </source>
</evidence>
<dbReference type="PROSITE" id="PS51123">
    <property type="entry name" value="OMPA_2"/>
    <property type="match status" value="1"/>
</dbReference>
<evidence type="ECO:0000313" key="14">
    <source>
        <dbReference type="Proteomes" id="UP001471651"/>
    </source>
</evidence>
<dbReference type="CDD" id="cd07185">
    <property type="entry name" value="OmpA_C-like"/>
    <property type="match status" value="1"/>
</dbReference>
<protein>
    <submittedName>
        <fullName evidence="13">OmpA family protein</fullName>
    </submittedName>
</protein>
<name>A0ABV0L0M4_9GAMM</name>
<reference evidence="13 14" key="1">
    <citation type="submission" date="2024-05" db="EMBL/GenBank/DDBJ databases">
        <authorList>
            <person name="Busch G.E."/>
            <person name="Sharma I."/>
        </authorList>
    </citation>
    <scope>NUCLEOTIDE SEQUENCE [LARGE SCALE GENOMIC DNA]</scope>
    <source>
        <strain evidence="13 14">23GB23</strain>
    </source>
</reference>
<evidence type="ECO:0000256" key="6">
    <source>
        <dbReference type="ARBA" id="ARBA00023065"/>
    </source>
</evidence>
<dbReference type="Pfam" id="PF13505">
    <property type="entry name" value="OMP_b-brl"/>
    <property type="match status" value="1"/>
</dbReference>
<evidence type="ECO:0000256" key="10">
    <source>
        <dbReference type="PROSITE-ProRule" id="PRU00473"/>
    </source>
</evidence>
<dbReference type="Gene3D" id="3.30.1330.60">
    <property type="entry name" value="OmpA-like domain"/>
    <property type="match status" value="1"/>
</dbReference>
<comment type="caution">
    <text evidence="13">The sequence shown here is derived from an EMBL/GenBank/DDBJ whole genome shotgun (WGS) entry which is preliminary data.</text>
</comment>
<keyword evidence="5 11" id="KW-0732">Signal</keyword>
<dbReference type="InterPro" id="IPR006665">
    <property type="entry name" value="OmpA-like"/>
</dbReference>
<dbReference type="SUPFAM" id="SSF103088">
    <property type="entry name" value="OmpA-like"/>
    <property type="match status" value="1"/>
</dbReference>
<feature type="signal peptide" evidence="11">
    <location>
        <begin position="1"/>
        <end position="26"/>
    </location>
</feature>
<evidence type="ECO:0000256" key="9">
    <source>
        <dbReference type="ARBA" id="ARBA00023237"/>
    </source>
</evidence>
<feature type="chain" id="PRO_5047378647" evidence="11">
    <location>
        <begin position="27"/>
        <end position="376"/>
    </location>
</feature>
<organism evidence="13 14">
    <name type="scientific">Marinomonas primoryensis</name>
    <dbReference type="NCBI Taxonomy" id="178399"/>
    <lineage>
        <taxon>Bacteria</taxon>
        <taxon>Pseudomonadati</taxon>
        <taxon>Pseudomonadota</taxon>
        <taxon>Gammaproteobacteria</taxon>
        <taxon>Oceanospirillales</taxon>
        <taxon>Oceanospirillaceae</taxon>
        <taxon>Marinomonas</taxon>
    </lineage>
</organism>
<dbReference type="PANTHER" id="PTHR30329:SF21">
    <property type="entry name" value="LIPOPROTEIN YIAD-RELATED"/>
    <property type="match status" value="1"/>
</dbReference>
<keyword evidence="4" id="KW-0812">Transmembrane</keyword>
<dbReference type="InterPro" id="IPR050330">
    <property type="entry name" value="Bact_OuterMem_StrucFunc"/>
</dbReference>
<dbReference type="RefSeq" id="WP_348577002.1">
    <property type="nucleotide sequence ID" value="NZ_JBDYKN010000008.1"/>
</dbReference>
<dbReference type="PANTHER" id="PTHR30329">
    <property type="entry name" value="STATOR ELEMENT OF FLAGELLAR MOTOR COMPLEX"/>
    <property type="match status" value="1"/>
</dbReference>
<evidence type="ECO:0000256" key="7">
    <source>
        <dbReference type="ARBA" id="ARBA00023114"/>
    </source>
</evidence>
<proteinExistence type="predicted"/>
<dbReference type="Pfam" id="PF00691">
    <property type="entry name" value="OmpA"/>
    <property type="match status" value="1"/>
</dbReference>
<dbReference type="InterPro" id="IPR036737">
    <property type="entry name" value="OmpA-like_sf"/>
</dbReference>
<evidence type="ECO:0000259" key="12">
    <source>
        <dbReference type="PROSITE" id="PS51123"/>
    </source>
</evidence>
<keyword evidence="14" id="KW-1185">Reference proteome</keyword>
<evidence type="ECO:0000256" key="2">
    <source>
        <dbReference type="ARBA" id="ARBA00022448"/>
    </source>
</evidence>
<evidence type="ECO:0000256" key="1">
    <source>
        <dbReference type="ARBA" id="ARBA00004571"/>
    </source>
</evidence>
<keyword evidence="6" id="KW-0406">Ion transport</keyword>
<dbReference type="PRINTS" id="PR01021">
    <property type="entry name" value="OMPADOMAIN"/>
</dbReference>
<dbReference type="InterPro" id="IPR027385">
    <property type="entry name" value="Beta-barrel_OMP"/>
</dbReference>
<accession>A0ABV0L0M4</accession>
<evidence type="ECO:0000256" key="8">
    <source>
        <dbReference type="ARBA" id="ARBA00023136"/>
    </source>
</evidence>
<sequence length="376" mass="41015">MSFNIAKRTILSSIIAASSVSTLALAQQEEGFTVTPSIGYYNMDDDRDIKDDKAYSLGLGYQFNNPWAVEFVYLNADTEQSSSGSNVDVDQYRLDGLYHLPTIRSANLTPYLAAGVGTTDFGNSSNHNNVQLNAGGGLKYAVNDTVSLRADFRLVDDVEDHQVDNITSLGVQMTFGRSSAKSTSDDSGYTPVEATTYTQIEPEPEPVSATEPQQAIEPDVANTKAAPMPVEDAMQDEPVMVAPVVAQNEEPELTEQAPEVAALPPVKLNVLFGNNKTDVEQKYYPEIEKLAMYLKEHPQSTVLIEGHTDDSGAASYNQTVSEKRAKAIADVLIRTFEVSEERVSAIGYGEDTPLFDNDTAEHRKANRRVVAIISSK</sequence>
<evidence type="ECO:0000256" key="4">
    <source>
        <dbReference type="ARBA" id="ARBA00022692"/>
    </source>
</evidence>
<keyword evidence="9" id="KW-0998">Cell outer membrane</keyword>
<dbReference type="Proteomes" id="UP001471651">
    <property type="component" value="Unassembled WGS sequence"/>
</dbReference>
<keyword evidence="3" id="KW-1134">Transmembrane beta strand</keyword>
<keyword evidence="7" id="KW-0626">Porin</keyword>
<gene>
    <name evidence="13" type="ORF">ABKW32_10410</name>
</gene>
<dbReference type="SUPFAM" id="SSF56925">
    <property type="entry name" value="OMPA-like"/>
    <property type="match status" value="1"/>
</dbReference>
<comment type="subcellular location">
    <subcellularLocation>
        <location evidence="1">Cell outer membrane</location>
        <topology evidence="1">Multi-pass membrane protein</topology>
    </subcellularLocation>
</comment>
<dbReference type="Gene3D" id="2.40.160.20">
    <property type="match status" value="1"/>
</dbReference>
<evidence type="ECO:0000256" key="3">
    <source>
        <dbReference type="ARBA" id="ARBA00022452"/>
    </source>
</evidence>